<organism evidence="1 2">
    <name type="scientific">Methylobacterium tardum</name>
    <dbReference type="NCBI Taxonomy" id="374432"/>
    <lineage>
        <taxon>Bacteria</taxon>
        <taxon>Pseudomonadati</taxon>
        <taxon>Pseudomonadota</taxon>
        <taxon>Alphaproteobacteria</taxon>
        <taxon>Hyphomicrobiales</taxon>
        <taxon>Methylobacteriaceae</taxon>
        <taxon>Methylobacterium</taxon>
    </lineage>
</organism>
<evidence type="ECO:0000313" key="2">
    <source>
        <dbReference type="Proteomes" id="UP001157440"/>
    </source>
</evidence>
<accession>A0AA37WW57</accession>
<protein>
    <submittedName>
        <fullName evidence="1">Uncharacterized protein</fullName>
    </submittedName>
</protein>
<evidence type="ECO:0000313" key="1">
    <source>
        <dbReference type="EMBL" id="GLS73033.1"/>
    </source>
</evidence>
<name>A0AA37WW57_9HYPH</name>
<gene>
    <name evidence="1" type="ORF">GCM10007890_50480</name>
</gene>
<comment type="caution">
    <text evidence="1">The sequence shown here is derived from an EMBL/GenBank/DDBJ whole genome shotgun (WGS) entry which is preliminary data.</text>
</comment>
<dbReference type="Proteomes" id="UP001157440">
    <property type="component" value="Unassembled WGS sequence"/>
</dbReference>
<proteinExistence type="predicted"/>
<sequence>MVGDKLASWLTVANRTGVQLTQQGIAAGDAISELSDSLKMEKVALRHFGQAITETLVSQIISRG</sequence>
<dbReference type="AlphaFoldDB" id="A0AA37WW57"/>
<dbReference type="EMBL" id="BSPL01000023">
    <property type="protein sequence ID" value="GLS73033.1"/>
    <property type="molecule type" value="Genomic_DNA"/>
</dbReference>
<keyword evidence="2" id="KW-1185">Reference proteome</keyword>
<reference evidence="2" key="1">
    <citation type="journal article" date="2019" name="Int. J. Syst. Evol. Microbiol.">
        <title>The Global Catalogue of Microorganisms (GCM) 10K type strain sequencing project: providing services to taxonomists for standard genome sequencing and annotation.</title>
        <authorList>
            <consortium name="The Broad Institute Genomics Platform"/>
            <consortium name="The Broad Institute Genome Sequencing Center for Infectious Disease"/>
            <person name="Wu L."/>
            <person name="Ma J."/>
        </authorList>
    </citation>
    <scope>NUCLEOTIDE SEQUENCE [LARGE SCALE GENOMIC DNA]</scope>
    <source>
        <strain evidence="2">NBRC 103632</strain>
    </source>
</reference>